<name>A0ABP9UWU2_9BACT</name>
<evidence type="ECO:0000313" key="3">
    <source>
        <dbReference type="Proteomes" id="UP001424741"/>
    </source>
</evidence>
<evidence type="ECO:0000313" key="2">
    <source>
        <dbReference type="EMBL" id="GAA5494698.1"/>
    </source>
</evidence>
<gene>
    <name evidence="2" type="ORF">Rhal01_00862</name>
</gene>
<feature type="region of interest" description="Disordered" evidence="1">
    <location>
        <begin position="22"/>
        <end position="41"/>
    </location>
</feature>
<keyword evidence="3" id="KW-1185">Reference proteome</keyword>
<proteinExistence type="predicted"/>
<comment type="caution">
    <text evidence="2">The sequence shown here is derived from an EMBL/GenBank/DDBJ whole genome shotgun (WGS) entry which is preliminary data.</text>
</comment>
<reference evidence="2 3" key="1">
    <citation type="submission" date="2024-02" db="EMBL/GenBank/DDBJ databases">
        <title>Rubritalea halochordaticola NBRC 107102.</title>
        <authorList>
            <person name="Ichikawa N."/>
            <person name="Katano-Makiyama Y."/>
            <person name="Hidaka K."/>
        </authorList>
    </citation>
    <scope>NUCLEOTIDE SEQUENCE [LARGE SCALE GENOMIC DNA]</scope>
    <source>
        <strain evidence="2 3">NBRC 107102</strain>
    </source>
</reference>
<dbReference type="RefSeq" id="WP_346187609.1">
    <property type="nucleotide sequence ID" value="NZ_BAABRL010000002.1"/>
</dbReference>
<accession>A0ABP9UWU2</accession>
<organism evidence="2 3">
    <name type="scientific">Rubritalea halochordaticola</name>
    <dbReference type="NCBI Taxonomy" id="714537"/>
    <lineage>
        <taxon>Bacteria</taxon>
        <taxon>Pseudomonadati</taxon>
        <taxon>Verrucomicrobiota</taxon>
        <taxon>Verrucomicrobiia</taxon>
        <taxon>Verrucomicrobiales</taxon>
        <taxon>Rubritaleaceae</taxon>
        <taxon>Rubritalea</taxon>
    </lineage>
</organism>
<dbReference type="Proteomes" id="UP001424741">
    <property type="component" value="Unassembled WGS sequence"/>
</dbReference>
<protein>
    <recommendedName>
        <fullName evidence="4">Lipoprotein</fullName>
    </recommendedName>
</protein>
<dbReference type="PROSITE" id="PS51257">
    <property type="entry name" value="PROKAR_LIPOPROTEIN"/>
    <property type="match status" value="1"/>
</dbReference>
<dbReference type="EMBL" id="BAABRL010000002">
    <property type="protein sequence ID" value="GAA5494698.1"/>
    <property type="molecule type" value="Genomic_DNA"/>
</dbReference>
<evidence type="ECO:0008006" key="4">
    <source>
        <dbReference type="Google" id="ProtNLM"/>
    </source>
</evidence>
<evidence type="ECO:0000256" key="1">
    <source>
        <dbReference type="SAM" id="MobiDB-lite"/>
    </source>
</evidence>
<sequence length="184" mass="20124">MRLSSILILTMVALVGCTEKEAPIPESQPQDNADQKMTTPDAMPTAKEDAQALVDEFMPFAELMLTKHREFFPFGGRMSVGGEITHEGASDGTEQPPSQTLIDLLRQAHKQQAAKKEIRAACIVYDIRTIPPGKAEKQDAIAFELDHRDEYSVVVVFPYSFAEGGELQIEAPFASPGDGAIFAN</sequence>
<feature type="compositionally biased region" description="Polar residues" evidence="1">
    <location>
        <begin position="27"/>
        <end position="38"/>
    </location>
</feature>